<proteinExistence type="predicted"/>
<dbReference type="AlphaFoldDB" id="A0A0C9Z8G7"/>
<protein>
    <submittedName>
        <fullName evidence="2">Uncharacterized protein</fullName>
    </submittedName>
</protein>
<evidence type="ECO:0000313" key="3">
    <source>
        <dbReference type="Proteomes" id="UP000054485"/>
    </source>
</evidence>
<name>A0A0C9Z8G7_9AGAM</name>
<dbReference type="InParanoid" id="A0A0C9Z8G7"/>
<dbReference type="HOGENOM" id="CLU_2869181_0_0_1"/>
<reference evidence="2 3" key="1">
    <citation type="submission" date="2014-04" db="EMBL/GenBank/DDBJ databases">
        <authorList>
            <consortium name="DOE Joint Genome Institute"/>
            <person name="Kuo A."/>
            <person name="Ruytinx J."/>
            <person name="Rineau F."/>
            <person name="Colpaert J."/>
            <person name="Kohler A."/>
            <person name="Nagy L.G."/>
            <person name="Floudas D."/>
            <person name="Copeland A."/>
            <person name="Barry K.W."/>
            <person name="Cichocki N."/>
            <person name="Veneault-Fourrey C."/>
            <person name="LaButti K."/>
            <person name="Lindquist E.A."/>
            <person name="Lipzen A."/>
            <person name="Lundell T."/>
            <person name="Morin E."/>
            <person name="Murat C."/>
            <person name="Sun H."/>
            <person name="Tunlid A."/>
            <person name="Henrissat B."/>
            <person name="Grigoriev I.V."/>
            <person name="Hibbett D.S."/>
            <person name="Martin F."/>
            <person name="Nordberg H.P."/>
            <person name="Cantor M.N."/>
            <person name="Hua S.X."/>
        </authorList>
    </citation>
    <scope>NUCLEOTIDE SEQUENCE [LARGE SCALE GENOMIC DNA]</scope>
    <source>
        <strain evidence="2 3">UH-Slu-Lm8-n1</strain>
    </source>
</reference>
<dbReference type="Proteomes" id="UP000054485">
    <property type="component" value="Unassembled WGS sequence"/>
</dbReference>
<gene>
    <name evidence="2" type="ORF">CY34DRAFT_18147</name>
</gene>
<organism evidence="2 3">
    <name type="scientific">Suillus luteus UH-Slu-Lm8-n1</name>
    <dbReference type="NCBI Taxonomy" id="930992"/>
    <lineage>
        <taxon>Eukaryota</taxon>
        <taxon>Fungi</taxon>
        <taxon>Dikarya</taxon>
        <taxon>Basidiomycota</taxon>
        <taxon>Agaricomycotina</taxon>
        <taxon>Agaricomycetes</taxon>
        <taxon>Agaricomycetidae</taxon>
        <taxon>Boletales</taxon>
        <taxon>Suillineae</taxon>
        <taxon>Suillaceae</taxon>
        <taxon>Suillus</taxon>
    </lineage>
</organism>
<accession>A0A0C9Z8G7</accession>
<keyword evidence="3" id="KW-1185">Reference proteome</keyword>
<evidence type="ECO:0000256" key="1">
    <source>
        <dbReference type="SAM" id="MobiDB-lite"/>
    </source>
</evidence>
<sequence length="64" mass="7023">MSLSASLISKQVSRLAHPILLMITLLPQASSTSPKPVKLSDPEELSSGAEDYEPDQTHLAHWRL</sequence>
<evidence type="ECO:0000313" key="2">
    <source>
        <dbReference type="EMBL" id="KIK33805.1"/>
    </source>
</evidence>
<feature type="region of interest" description="Disordered" evidence="1">
    <location>
        <begin position="30"/>
        <end position="64"/>
    </location>
</feature>
<reference evidence="3" key="2">
    <citation type="submission" date="2015-01" db="EMBL/GenBank/DDBJ databases">
        <title>Evolutionary Origins and Diversification of the Mycorrhizal Mutualists.</title>
        <authorList>
            <consortium name="DOE Joint Genome Institute"/>
            <consortium name="Mycorrhizal Genomics Consortium"/>
            <person name="Kohler A."/>
            <person name="Kuo A."/>
            <person name="Nagy L.G."/>
            <person name="Floudas D."/>
            <person name="Copeland A."/>
            <person name="Barry K.W."/>
            <person name="Cichocki N."/>
            <person name="Veneault-Fourrey C."/>
            <person name="LaButti K."/>
            <person name="Lindquist E.A."/>
            <person name="Lipzen A."/>
            <person name="Lundell T."/>
            <person name="Morin E."/>
            <person name="Murat C."/>
            <person name="Riley R."/>
            <person name="Ohm R."/>
            <person name="Sun H."/>
            <person name="Tunlid A."/>
            <person name="Henrissat B."/>
            <person name="Grigoriev I.V."/>
            <person name="Hibbett D.S."/>
            <person name="Martin F."/>
        </authorList>
    </citation>
    <scope>NUCLEOTIDE SEQUENCE [LARGE SCALE GENOMIC DNA]</scope>
    <source>
        <strain evidence="3">UH-Slu-Lm8-n1</strain>
    </source>
</reference>
<dbReference type="EMBL" id="KN835866">
    <property type="protein sequence ID" value="KIK33805.1"/>
    <property type="molecule type" value="Genomic_DNA"/>
</dbReference>